<dbReference type="RefSeq" id="WP_121285025.1">
    <property type="nucleotide sequence ID" value="NZ_RCCK01000012.1"/>
</dbReference>
<evidence type="ECO:0000313" key="1">
    <source>
        <dbReference type="EMBL" id="RLJ75053.1"/>
    </source>
</evidence>
<evidence type="ECO:0000313" key="2">
    <source>
        <dbReference type="Proteomes" id="UP000273898"/>
    </source>
</evidence>
<protein>
    <submittedName>
        <fullName evidence="1">Uncharacterized protein</fullName>
    </submittedName>
</protein>
<dbReference type="Proteomes" id="UP000273898">
    <property type="component" value="Unassembled WGS sequence"/>
</dbReference>
<name>A0A497XYM0_9SPHI</name>
<proteinExistence type="predicted"/>
<organism evidence="1 2">
    <name type="scientific">Pedobacter alluvionis</name>
    <dbReference type="NCBI Taxonomy" id="475253"/>
    <lineage>
        <taxon>Bacteria</taxon>
        <taxon>Pseudomonadati</taxon>
        <taxon>Bacteroidota</taxon>
        <taxon>Sphingobacteriia</taxon>
        <taxon>Sphingobacteriales</taxon>
        <taxon>Sphingobacteriaceae</taxon>
        <taxon>Pedobacter</taxon>
    </lineage>
</organism>
<gene>
    <name evidence="1" type="ORF">BCL90_3399</name>
</gene>
<comment type="caution">
    <text evidence="1">The sequence shown here is derived from an EMBL/GenBank/DDBJ whole genome shotgun (WGS) entry which is preliminary data.</text>
</comment>
<reference evidence="1 2" key="1">
    <citation type="submission" date="2018-10" db="EMBL/GenBank/DDBJ databases">
        <title>Genomic Encyclopedia of Archaeal and Bacterial Type Strains, Phase II (KMG-II): from individual species to whole genera.</title>
        <authorList>
            <person name="Goeker M."/>
        </authorList>
    </citation>
    <scope>NUCLEOTIDE SEQUENCE [LARGE SCALE GENOMIC DNA]</scope>
    <source>
        <strain evidence="1 2">DSM 19624</strain>
    </source>
</reference>
<dbReference type="EMBL" id="RCCK01000012">
    <property type="protein sequence ID" value="RLJ75053.1"/>
    <property type="molecule type" value="Genomic_DNA"/>
</dbReference>
<sequence>MHTDQHGFDSCVHLFLSVVKHKTDKPECLLQKVAGAIQAYLSTQTPIDEVEDLVLVGGILTDGLKVFNHRCTQINRDLIAVSIFFICG</sequence>
<accession>A0A497XYM0</accession>
<dbReference type="AlphaFoldDB" id="A0A497XYM0"/>